<gene>
    <name evidence="1" type="ORF">TPHV1_300023</name>
</gene>
<name>A0A0B7GXQ3_TREPH</name>
<organism evidence="1 2">
    <name type="scientific">Treponema phagedenis</name>
    <dbReference type="NCBI Taxonomy" id="162"/>
    <lineage>
        <taxon>Bacteria</taxon>
        <taxon>Pseudomonadati</taxon>
        <taxon>Spirochaetota</taxon>
        <taxon>Spirochaetia</taxon>
        <taxon>Spirochaetales</taxon>
        <taxon>Treponemataceae</taxon>
        <taxon>Treponema</taxon>
    </lineage>
</organism>
<dbReference type="EMBL" id="CDNC01000024">
    <property type="protein sequence ID" value="CEM62372.1"/>
    <property type="molecule type" value="Genomic_DNA"/>
</dbReference>
<proteinExistence type="predicted"/>
<dbReference type="Proteomes" id="UP000042527">
    <property type="component" value="Unassembled WGS sequence"/>
</dbReference>
<keyword evidence="2" id="KW-1185">Reference proteome</keyword>
<reference evidence="2" key="1">
    <citation type="submission" date="2015-01" db="EMBL/GenBank/DDBJ databases">
        <authorList>
            <person name="Manzoor Shahid"/>
            <person name="Zubair Saima"/>
        </authorList>
    </citation>
    <scope>NUCLEOTIDE SEQUENCE [LARGE SCALE GENOMIC DNA]</scope>
    <source>
        <strain evidence="2">V1</strain>
    </source>
</reference>
<evidence type="ECO:0000313" key="2">
    <source>
        <dbReference type="Proteomes" id="UP000042527"/>
    </source>
</evidence>
<accession>A0A0B7GXQ3</accession>
<sequence>MFVPTPKTLDLDKLLSSVITRKLSSGSTISIKNHLFKIEQNKFAAGAMVNVLISQKHGIRALIHDEFIRLYRSMIYTEPIRLDEPETCLK</sequence>
<protein>
    <submittedName>
        <fullName evidence="1">Uncharacterized protein</fullName>
    </submittedName>
</protein>
<evidence type="ECO:0000313" key="1">
    <source>
        <dbReference type="EMBL" id="CEM62372.1"/>
    </source>
</evidence>
<dbReference type="AlphaFoldDB" id="A0A0B7GXQ3"/>